<gene>
    <name evidence="4" type="ORF">IM811_000584</name>
</gene>
<dbReference type="EMBL" id="JADCTT010000001">
    <property type="protein sequence ID" value="KAF9758890.1"/>
    <property type="molecule type" value="Genomic_DNA"/>
</dbReference>
<comment type="caution">
    <text evidence="4">The sequence shown here is derived from an EMBL/GenBank/DDBJ whole genome shotgun (WGS) entry which is preliminary data.</text>
</comment>
<evidence type="ECO:0000256" key="3">
    <source>
        <dbReference type="SAM" id="MobiDB-lite"/>
    </source>
</evidence>
<keyword evidence="1" id="KW-0853">WD repeat</keyword>
<dbReference type="Pfam" id="PF00400">
    <property type="entry name" value="WD40"/>
    <property type="match status" value="1"/>
</dbReference>
<dbReference type="InterPro" id="IPR039328">
    <property type="entry name" value="WDR89"/>
</dbReference>
<evidence type="ECO:0000256" key="2">
    <source>
        <dbReference type="ARBA" id="ARBA00022737"/>
    </source>
</evidence>
<feature type="region of interest" description="Disordered" evidence="3">
    <location>
        <begin position="23"/>
        <end position="48"/>
    </location>
</feature>
<dbReference type="InterPro" id="IPR001680">
    <property type="entry name" value="WD40_rpt"/>
</dbReference>
<evidence type="ECO:0000313" key="5">
    <source>
        <dbReference type="Proteomes" id="UP000616885"/>
    </source>
</evidence>
<accession>A0A8H7NML2</accession>
<dbReference type="SUPFAM" id="SSF50978">
    <property type="entry name" value="WD40 repeat-like"/>
    <property type="match status" value="1"/>
</dbReference>
<reference evidence="4" key="1">
    <citation type="submission" date="2020-10" db="EMBL/GenBank/DDBJ databases">
        <title>High-Quality Genome Resource of Clonostachys rosea strain S41 by Oxford Nanopore Long-Read Sequencing.</title>
        <authorList>
            <person name="Wang H."/>
        </authorList>
    </citation>
    <scope>NUCLEOTIDE SEQUENCE</scope>
    <source>
        <strain evidence="4">S41</strain>
    </source>
</reference>
<dbReference type="AlphaFoldDB" id="A0A8H7NML2"/>
<feature type="region of interest" description="Disordered" evidence="3">
    <location>
        <begin position="55"/>
        <end position="74"/>
    </location>
</feature>
<dbReference type="PANTHER" id="PTHR22889">
    <property type="entry name" value="WD REPEAT-CONTAINING PROTEIN 89"/>
    <property type="match status" value="1"/>
</dbReference>
<evidence type="ECO:0000313" key="4">
    <source>
        <dbReference type="EMBL" id="KAF9758890.1"/>
    </source>
</evidence>
<dbReference type="SMART" id="SM00320">
    <property type="entry name" value="WD40"/>
    <property type="match status" value="3"/>
</dbReference>
<organism evidence="4 5">
    <name type="scientific">Bionectria ochroleuca</name>
    <name type="common">Gliocladium roseum</name>
    <dbReference type="NCBI Taxonomy" id="29856"/>
    <lineage>
        <taxon>Eukaryota</taxon>
        <taxon>Fungi</taxon>
        <taxon>Dikarya</taxon>
        <taxon>Ascomycota</taxon>
        <taxon>Pezizomycotina</taxon>
        <taxon>Sordariomycetes</taxon>
        <taxon>Hypocreomycetidae</taxon>
        <taxon>Hypocreales</taxon>
        <taxon>Bionectriaceae</taxon>
        <taxon>Clonostachys</taxon>
    </lineage>
</organism>
<dbReference type="Gene3D" id="2.130.10.10">
    <property type="entry name" value="YVTN repeat-like/Quinoprotein amine dehydrogenase"/>
    <property type="match status" value="1"/>
</dbReference>
<dbReference type="InterPro" id="IPR015943">
    <property type="entry name" value="WD40/YVTN_repeat-like_dom_sf"/>
</dbReference>
<dbReference type="Proteomes" id="UP000616885">
    <property type="component" value="Unassembled WGS sequence"/>
</dbReference>
<keyword evidence="2" id="KW-0677">Repeat</keyword>
<evidence type="ECO:0000256" key="1">
    <source>
        <dbReference type="ARBA" id="ARBA00022574"/>
    </source>
</evidence>
<dbReference type="InterPro" id="IPR036322">
    <property type="entry name" value="WD40_repeat_dom_sf"/>
</dbReference>
<evidence type="ECO:0008006" key="6">
    <source>
        <dbReference type="Google" id="ProtNLM"/>
    </source>
</evidence>
<protein>
    <recommendedName>
        <fullName evidence="6">WD40 repeat-like protein</fullName>
    </recommendedName>
</protein>
<feature type="compositionally biased region" description="Basic residues" evidence="3">
    <location>
        <begin position="31"/>
        <end position="48"/>
    </location>
</feature>
<name>A0A8H7NML2_BIOOC</name>
<proteinExistence type="predicted"/>
<dbReference type="PANTHER" id="PTHR22889:SF0">
    <property type="entry name" value="WD REPEAT-CONTAINING PROTEIN 89"/>
    <property type="match status" value="1"/>
</dbReference>
<sequence>MVGDGPSGELRTSPALKEQLRKSLSDDFASKKHTQNRSRKTCNVHAHNNRRASLRQRCLCPRSPENPPGGLVSISSDQKLSLLNPASLSKGPVSSFQTDHGNLTALRLFGDNVVCTAGENGNVGVWDLRAGAQVVQFATSEAPLASMACSPETQTIAVGTELHNHEASILLWDVRSAPVQKAAYHDLHSDDITTLTYHPSNPNLLLSGSTDGLVSVHDTSIADEDELTVQTLNLNASIHRAGFLGPSLVYALSHDERFAIYDISEAQGSGMRSGTLAT</sequence>